<evidence type="ECO:0000313" key="1">
    <source>
        <dbReference type="EMBL" id="SHK08058.1"/>
    </source>
</evidence>
<gene>
    <name evidence="1" type="ORF">SAMN05720469_1015</name>
</gene>
<evidence type="ECO:0008006" key="3">
    <source>
        <dbReference type="Google" id="ProtNLM"/>
    </source>
</evidence>
<proteinExistence type="predicted"/>
<dbReference type="Pfam" id="PF05258">
    <property type="entry name" value="DciA"/>
    <property type="match status" value="1"/>
</dbReference>
<dbReference type="EMBL" id="FRAW01000001">
    <property type="protein sequence ID" value="SHK08058.1"/>
    <property type="molecule type" value="Genomic_DNA"/>
</dbReference>
<protein>
    <recommendedName>
        <fullName evidence="3">DUF721 domain-containing protein</fullName>
    </recommendedName>
</protein>
<evidence type="ECO:0000313" key="2">
    <source>
        <dbReference type="Proteomes" id="UP000184275"/>
    </source>
</evidence>
<accession>A0A1M6PJH9</accession>
<dbReference type="AlphaFoldDB" id="A0A1M6PJH9"/>
<keyword evidence="2" id="KW-1185">Reference proteome</keyword>
<dbReference type="Proteomes" id="UP000184275">
    <property type="component" value="Unassembled WGS sequence"/>
</dbReference>
<organism evidence="1 2">
    <name type="scientific">Fibrobacter intestinalis</name>
    <dbReference type="NCBI Taxonomy" id="28122"/>
    <lineage>
        <taxon>Bacteria</taxon>
        <taxon>Pseudomonadati</taxon>
        <taxon>Fibrobacterota</taxon>
        <taxon>Fibrobacteria</taxon>
        <taxon>Fibrobacterales</taxon>
        <taxon>Fibrobacteraceae</taxon>
        <taxon>Fibrobacter</taxon>
    </lineage>
</organism>
<reference evidence="2" key="1">
    <citation type="submission" date="2016-11" db="EMBL/GenBank/DDBJ databases">
        <authorList>
            <person name="Varghese N."/>
            <person name="Submissions S."/>
        </authorList>
    </citation>
    <scope>NUCLEOTIDE SEQUENCE [LARGE SCALE GENOMIC DNA]</scope>
    <source>
        <strain evidence="2">UWOS</strain>
    </source>
</reference>
<dbReference type="RefSeq" id="WP_083545550.1">
    <property type="nucleotide sequence ID" value="NZ_FRAW01000001.1"/>
</dbReference>
<name>A0A1M6PJH9_9BACT</name>
<sequence length="113" mass="12778">MMFAEDYPKKRRTDPKEHKLKSLTHAGVILAKVLSAGALGEKQYLFKLVSNIETLFGKPMSEHLKIVDLQDSVLVLKASNSVWKSESAYQKKAIIERCNGLLGVKYVKNIRFV</sequence>
<dbReference type="InterPro" id="IPR007922">
    <property type="entry name" value="DciA-like"/>
</dbReference>